<feature type="compositionally biased region" description="Low complexity" evidence="1">
    <location>
        <begin position="347"/>
        <end position="357"/>
    </location>
</feature>
<reference evidence="2" key="2">
    <citation type="journal article" date="2023" name="IMA Fungus">
        <title>Comparative genomic study of the Penicillium genus elucidates a diverse pangenome and 15 lateral gene transfer events.</title>
        <authorList>
            <person name="Petersen C."/>
            <person name="Sorensen T."/>
            <person name="Nielsen M.R."/>
            <person name="Sondergaard T.E."/>
            <person name="Sorensen J.L."/>
            <person name="Fitzpatrick D.A."/>
            <person name="Frisvad J.C."/>
            <person name="Nielsen K.L."/>
        </authorList>
    </citation>
    <scope>NUCLEOTIDE SEQUENCE</scope>
    <source>
        <strain evidence="2">IBT 16125</strain>
    </source>
</reference>
<name>A0AAD6CBJ6_9EURO</name>
<protein>
    <submittedName>
        <fullName evidence="2">Uncharacterized protein</fullName>
    </submittedName>
</protein>
<evidence type="ECO:0000313" key="2">
    <source>
        <dbReference type="EMBL" id="KAJ5460261.1"/>
    </source>
</evidence>
<dbReference type="RefSeq" id="XP_056769303.1">
    <property type="nucleotide sequence ID" value="XM_056905196.1"/>
</dbReference>
<feature type="region of interest" description="Disordered" evidence="1">
    <location>
        <begin position="344"/>
        <end position="368"/>
    </location>
</feature>
<feature type="region of interest" description="Disordered" evidence="1">
    <location>
        <begin position="381"/>
        <end position="428"/>
    </location>
</feature>
<organism evidence="2 3">
    <name type="scientific">Penicillium daleae</name>
    <dbReference type="NCBI Taxonomy" id="63821"/>
    <lineage>
        <taxon>Eukaryota</taxon>
        <taxon>Fungi</taxon>
        <taxon>Dikarya</taxon>
        <taxon>Ascomycota</taxon>
        <taxon>Pezizomycotina</taxon>
        <taxon>Eurotiomycetes</taxon>
        <taxon>Eurotiomycetidae</taxon>
        <taxon>Eurotiales</taxon>
        <taxon>Aspergillaceae</taxon>
        <taxon>Penicillium</taxon>
    </lineage>
</organism>
<keyword evidence="3" id="KW-1185">Reference proteome</keyword>
<feature type="compositionally biased region" description="Polar residues" evidence="1">
    <location>
        <begin position="138"/>
        <end position="148"/>
    </location>
</feature>
<feature type="region of interest" description="Disordered" evidence="1">
    <location>
        <begin position="123"/>
        <end position="189"/>
    </location>
</feature>
<accession>A0AAD6CBJ6</accession>
<feature type="compositionally biased region" description="Polar residues" evidence="1">
    <location>
        <begin position="381"/>
        <end position="396"/>
    </location>
</feature>
<proteinExistence type="predicted"/>
<gene>
    <name evidence="2" type="ORF">N7458_001813</name>
</gene>
<comment type="caution">
    <text evidence="2">The sequence shown here is derived from an EMBL/GenBank/DDBJ whole genome shotgun (WGS) entry which is preliminary data.</text>
</comment>
<evidence type="ECO:0000256" key="1">
    <source>
        <dbReference type="SAM" id="MobiDB-lite"/>
    </source>
</evidence>
<dbReference type="AlphaFoldDB" id="A0AAD6CBJ6"/>
<evidence type="ECO:0000313" key="3">
    <source>
        <dbReference type="Proteomes" id="UP001213681"/>
    </source>
</evidence>
<feature type="region of interest" description="Disordered" evidence="1">
    <location>
        <begin position="299"/>
        <end position="322"/>
    </location>
</feature>
<dbReference type="Proteomes" id="UP001213681">
    <property type="component" value="Unassembled WGS sequence"/>
</dbReference>
<dbReference type="GeneID" id="81595439"/>
<sequence>MARHRDRAAGDVIRQFPQPRRRSLFDLKHLAPSDDITTDSESIYSDEKGIFNAIMVPTPSRDSRGYETVYQMGPIMEEGLAANLAMFIPTSSSSSSPPWTAHPYDGNKERKKADAVWWRHQALSDQSSNRLRQPPSSPLNGTTSTAEASQHHRKAISLDTVDTNERTSNWPGKPGPAVVPNQPRYPPPERIPTPPGVPSFNTPEAVYTSSQFLNGHSGGRFYAHRNTAGAEQGSSSYGGAFRRLFGLPASVDAWTNIQSAVGIGRADDGTIVHGRFPYRQSGHNANMARQIHDHLFHQNSLPTAENGDGTERGAVGSKDGDVNAQRRRWARAYIPPSMGRLWPFQDSPISSTPVSPVTPQPGISDRAHSFFGIPRTSARSDVSNSILSASRQSAEATANHIPSHHSHLQSVQSINDDDDNSNQDIDAVPEGIHSPSDILSWLPVQFYLCCLLRTCPFQDRRDDVEALQTTNSQDTYLTAQSRPSHSTTQSAELRDDMGRLGRIEVPRWIVDVWGWVLPYISSRVLGVFWSGR</sequence>
<dbReference type="EMBL" id="JAPVEA010000002">
    <property type="protein sequence ID" value="KAJ5460261.1"/>
    <property type="molecule type" value="Genomic_DNA"/>
</dbReference>
<reference evidence="2" key="1">
    <citation type="submission" date="2022-12" db="EMBL/GenBank/DDBJ databases">
        <authorList>
            <person name="Petersen C."/>
        </authorList>
    </citation>
    <scope>NUCLEOTIDE SEQUENCE</scope>
    <source>
        <strain evidence="2">IBT 16125</strain>
    </source>
</reference>